<dbReference type="VEuPathDB" id="FungiDB:I7I53_03157"/>
<dbReference type="EMBL" id="CP069105">
    <property type="protein sequence ID" value="QSS55307.1"/>
    <property type="molecule type" value="Genomic_DNA"/>
</dbReference>
<accession>A0A8A1LTK9</accession>
<protein>
    <submittedName>
        <fullName evidence="1">Uncharacterized protein</fullName>
    </submittedName>
</protein>
<dbReference type="Proteomes" id="UP000663419">
    <property type="component" value="Chromosome 4"/>
</dbReference>
<reference evidence="1" key="1">
    <citation type="submission" date="2021-01" db="EMBL/GenBank/DDBJ databases">
        <title>Chromosome-level genome assembly of a human fungal pathogen reveals clustering of transcriptionally co-regulated genes.</title>
        <authorList>
            <person name="Voorhies M."/>
            <person name="Cohen S."/>
            <person name="Shea T.P."/>
            <person name="Petrus S."/>
            <person name="Munoz J.F."/>
            <person name="Poplawski S."/>
            <person name="Goldman W.E."/>
            <person name="Michael T."/>
            <person name="Cuomo C.A."/>
            <person name="Sil A."/>
            <person name="Beyhan S."/>
        </authorList>
    </citation>
    <scope>NUCLEOTIDE SEQUENCE</scope>
    <source>
        <strain evidence="1">H88</strain>
    </source>
</reference>
<name>A0A8A1LTK9_AJEC8</name>
<gene>
    <name evidence="1" type="ORF">I7I53_03157</name>
</gene>
<dbReference type="AlphaFoldDB" id="A0A8A1LTK9"/>
<organism evidence="1 2">
    <name type="scientific">Ajellomyces capsulatus (strain H88)</name>
    <name type="common">Darling's disease fungus</name>
    <name type="synonym">Histoplasma capsulatum</name>
    <dbReference type="NCBI Taxonomy" id="544711"/>
    <lineage>
        <taxon>Eukaryota</taxon>
        <taxon>Fungi</taxon>
        <taxon>Dikarya</taxon>
        <taxon>Ascomycota</taxon>
        <taxon>Pezizomycotina</taxon>
        <taxon>Eurotiomycetes</taxon>
        <taxon>Eurotiomycetidae</taxon>
        <taxon>Onygenales</taxon>
        <taxon>Ajellomycetaceae</taxon>
        <taxon>Histoplasma</taxon>
    </lineage>
</organism>
<sequence>MTERKRVMEGEKEEREPNCNTTVRWKKRLERNGAEIYFNPVLFRVALSCTSLSRIWTTASPSLAHY</sequence>
<evidence type="ECO:0000313" key="2">
    <source>
        <dbReference type="Proteomes" id="UP000663419"/>
    </source>
</evidence>
<proteinExistence type="predicted"/>
<evidence type="ECO:0000313" key="1">
    <source>
        <dbReference type="EMBL" id="QSS55307.1"/>
    </source>
</evidence>